<reference evidence="10" key="1">
    <citation type="submission" date="2024-06" db="EMBL/GenBank/DDBJ databases">
        <title>Hwangdonia haimaensis gen. nov., sp. nov., a member of the family Flavobacteriaceae isolated from the haima cold seep.</title>
        <authorList>
            <person name="Li J."/>
        </authorList>
    </citation>
    <scope>NUCLEOTIDE SEQUENCE [LARGE SCALE GENOMIC DNA]</scope>
    <source>
        <strain evidence="10">SCSIO 19198</strain>
    </source>
</reference>
<dbReference type="SMART" id="SM00481">
    <property type="entry name" value="POLIIIAc"/>
    <property type="match status" value="1"/>
</dbReference>
<dbReference type="NCBIfam" id="TIGR00594">
    <property type="entry name" value="polc"/>
    <property type="match status" value="1"/>
</dbReference>
<evidence type="ECO:0000256" key="6">
    <source>
        <dbReference type="ARBA" id="ARBA00022932"/>
    </source>
</evidence>
<dbReference type="RefSeq" id="WP_316982684.1">
    <property type="nucleotide sequence ID" value="NZ_CP136521.1"/>
</dbReference>
<protein>
    <recommendedName>
        <fullName evidence="2">DNA polymerase III subunit alpha</fullName>
        <ecNumber evidence="1">2.7.7.7</ecNumber>
    </recommendedName>
</protein>
<dbReference type="PANTHER" id="PTHR32294">
    <property type="entry name" value="DNA POLYMERASE III SUBUNIT ALPHA"/>
    <property type="match status" value="1"/>
</dbReference>
<dbReference type="InterPro" id="IPR004013">
    <property type="entry name" value="PHP_dom"/>
</dbReference>
<keyword evidence="3 9" id="KW-0808">Transferase</keyword>
<evidence type="ECO:0000256" key="3">
    <source>
        <dbReference type="ARBA" id="ARBA00022679"/>
    </source>
</evidence>
<dbReference type="Gene3D" id="3.20.20.140">
    <property type="entry name" value="Metal-dependent hydrolases"/>
    <property type="match status" value="1"/>
</dbReference>
<dbReference type="KEGG" id="hws:RNZ46_13455"/>
<dbReference type="Proteomes" id="UP001302486">
    <property type="component" value="Chromosome"/>
</dbReference>
<accession>A0AA97EM28</accession>
<dbReference type="SUPFAM" id="SSF89550">
    <property type="entry name" value="PHP domain-like"/>
    <property type="match status" value="1"/>
</dbReference>
<dbReference type="InterPro" id="IPR016195">
    <property type="entry name" value="Pol/histidinol_Pase-like"/>
</dbReference>
<dbReference type="PANTHER" id="PTHR32294:SF0">
    <property type="entry name" value="DNA POLYMERASE III SUBUNIT ALPHA"/>
    <property type="match status" value="1"/>
</dbReference>
<evidence type="ECO:0000256" key="1">
    <source>
        <dbReference type="ARBA" id="ARBA00012417"/>
    </source>
</evidence>
<sequence length="986" mass="113054">MYLNCHTYYSLRYGTFSEVELLELAKSKQIKTIALTDINNTSGCLNFIQQSKKYNIKPIVGIDFRNGAKQKFVGIAKNNKGFYELNKVLSYHLENKIEFPNLAPKLSNTFIVYPFETVLELEITSFQKHEFIGVSVEELKKLPFSKLKSFKDKLVIQQPVTVRNKKDFNAHRLLRAIDNNCLLSKLPKTEECRPNEKMISKENLEIAFSDFPHIIENTLHLINQCCIDFGFGDERQSQNLKLYTNSVEEDFKSLKKLCDTGFFKRYPNPTDKVFKRLNKELKIIKELNFVSFFLINHDIVTYAKSQGYFHVGRGSGANSIVAYIIGITDVDPVELDLYFERFINPYRASPPDFDIDFSWKDREDITQYIFNRFENVALLATYNTFKYRAVVRELGKVFGLPKEEIDKLSKGNLSINQIDEIGQLVLKYGKLIDGFPNYVSVHSAGILILDKSIHNYSATFLPPKGYPTVQFDMIIAEDVGIFKFDILGQRGLAKIKDTLQIIAKNRPELPPIDIHDLPRFKNDKKINNLLKSGGAIGAYYVESPAMRGLMIKLQTQDYLGLVAASSIIRPGVSGSGMKEEFIKRHRFPEFRKNAHPVLLKIMPDTYGIMVYQEDVLKVAHQFAGLTLGEADVLRRGMSGKYRSREEFLAVEQKFISNCKNKGYSDKLINEVWSQIKSFAGYAFAKGHSASYAVESYQSLFLKCYFPIEFMVAVLNNGGGFYSTEHYLHEAKMQGANIKLPCINYSDHANRVIGKDIYLGFGYLKNLEKLVVQRLLTERQWQGHYTSLDDFIDRVAISIEQISILIRIGCFRFTGKSKTELMWQAIFKLNATKYSNKQPKLFKTKHKHFELPVLEVSAVESAYDEMELLGFPLCGYFDLVDEPLEDDITSIDMSNYANKEVIIYGNLVNSRYNKTSQGKLMRLSTFVDKHGKYFDAVHFTEVVHKYPIHGLGIYKCLGVITKKHGFCSMIISKSRKVRIKPNPRAID</sequence>
<dbReference type="Pfam" id="PF17657">
    <property type="entry name" value="DNA_pol3_finger"/>
    <property type="match status" value="1"/>
</dbReference>
<dbReference type="Pfam" id="PF07733">
    <property type="entry name" value="DNA_pol3_alpha"/>
    <property type="match status" value="1"/>
</dbReference>
<dbReference type="EMBL" id="CP136521">
    <property type="protein sequence ID" value="WOD42995.1"/>
    <property type="molecule type" value="Genomic_DNA"/>
</dbReference>
<keyword evidence="10" id="KW-1185">Reference proteome</keyword>
<evidence type="ECO:0000256" key="2">
    <source>
        <dbReference type="ARBA" id="ARBA00019114"/>
    </source>
</evidence>
<dbReference type="Pfam" id="PF02811">
    <property type="entry name" value="PHP"/>
    <property type="match status" value="1"/>
</dbReference>
<dbReference type="InterPro" id="IPR003141">
    <property type="entry name" value="Pol/His_phosphatase_N"/>
</dbReference>
<evidence type="ECO:0000256" key="5">
    <source>
        <dbReference type="ARBA" id="ARBA00022705"/>
    </source>
</evidence>
<dbReference type="AlphaFoldDB" id="A0AA97EM28"/>
<dbReference type="EC" id="2.7.7.7" evidence="1"/>
<evidence type="ECO:0000313" key="9">
    <source>
        <dbReference type="EMBL" id="WOD42995.1"/>
    </source>
</evidence>
<dbReference type="InterPro" id="IPR040982">
    <property type="entry name" value="DNA_pol3_finger"/>
</dbReference>
<comment type="catalytic activity">
    <reaction evidence="7">
        <text>DNA(n) + a 2'-deoxyribonucleoside 5'-triphosphate = DNA(n+1) + diphosphate</text>
        <dbReference type="Rhea" id="RHEA:22508"/>
        <dbReference type="Rhea" id="RHEA-COMP:17339"/>
        <dbReference type="Rhea" id="RHEA-COMP:17340"/>
        <dbReference type="ChEBI" id="CHEBI:33019"/>
        <dbReference type="ChEBI" id="CHEBI:61560"/>
        <dbReference type="ChEBI" id="CHEBI:173112"/>
        <dbReference type="EC" id="2.7.7.7"/>
    </reaction>
</comment>
<feature type="domain" description="Polymerase/histidinol phosphatase N-terminal" evidence="8">
    <location>
        <begin position="1"/>
        <end position="68"/>
    </location>
</feature>
<keyword evidence="5" id="KW-0235">DNA replication</keyword>
<evidence type="ECO:0000313" key="10">
    <source>
        <dbReference type="Proteomes" id="UP001302486"/>
    </source>
</evidence>
<organism evidence="9 10">
    <name type="scientific">Hwangdonia lutea</name>
    <dbReference type="NCBI Taxonomy" id="3075823"/>
    <lineage>
        <taxon>Bacteria</taxon>
        <taxon>Pseudomonadati</taxon>
        <taxon>Bacteroidota</taxon>
        <taxon>Flavobacteriia</taxon>
        <taxon>Flavobacteriales</taxon>
        <taxon>Flavobacteriaceae</taxon>
        <taxon>Hwangdonia</taxon>
    </lineage>
</organism>
<dbReference type="GO" id="GO:0006260">
    <property type="term" value="P:DNA replication"/>
    <property type="evidence" value="ECO:0007669"/>
    <property type="project" value="UniProtKB-KW"/>
</dbReference>
<dbReference type="InterPro" id="IPR004805">
    <property type="entry name" value="DnaE2/DnaE/PolC"/>
</dbReference>
<dbReference type="InterPro" id="IPR011708">
    <property type="entry name" value="DNA_pol3_alpha_NTPase_dom"/>
</dbReference>
<gene>
    <name evidence="9" type="primary">dnaE</name>
    <name evidence="9" type="ORF">RNZ46_13455</name>
</gene>
<proteinExistence type="predicted"/>
<evidence type="ECO:0000256" key="4">
    <source>
        <dbReference type="ARBA" id="ARBA00022695"/>
    </source>
</evidence>
<dbReference type="GO" id="GO:0003887">
    <property type="term" value="F:DNA-directed DNA polymerase activity"/>
    <property type="evidence" value="ECO:0007669"/>
    <property type="project" value="UniProtKB-KW"/>
</dbReference>
<dbReference type="GO" id="GO:0008408">
    <property type="term" value="F:3'-5' exonuclease activity"/>
    <property type="evidence" value="ECO:0007669"/>
    <property type="project" value="InterPro"/>
</dbReference>
<evidence type="ECO:0000256" key="7">
    <source>
        <dbReference type="ARBA" id="ARBA00049244"/>
    </source>
</evidence>
<dbReference type="Pfam" id="PF14579">
    <property type="entry name" value="HHH_6"/>
    <property type="match status" value="1"/>
</dbReference>
<keyword evidence="6" id="KW-0239">DNA-directed DNA polymerase</keyword>
<dbReference type="Gene3D" id="1.10.150.870">
    <property type="match status" value="1"/>
</dbReference>
<name>A0AA97EM28_9FLAO</name>
<evidence type="ECO:0000259" key="8">
    <source>
        <dbReference type="SMART" id="SM00481"/>
    </source>
</evidence>
<dbReference type="InterPro" id="IPR029460">
    <property type="entry name" value="DNAPol_HHH"/>
</dbReference>
<keyword evidence="4 9" id="KW-0548">Nucleotidyltransferase</keyword>